<dbReference type="AlphaFoldDB" id="A0A1X7CTM0"/>
<dbReference type="RefSeq" id="WP_085106612.1">
    <property type="nucleotide sequence ID" value="NZ_FXAC01000006.1"/>
</dbReference>
<name>A0A1X7CTM0_9MICC</name>
<gene>
    <name evidence="1" type="ORF">SAMN06296028_1067</name>
</gene>
<reference evidence="2" key="1">
    <citation type="submission" date="2017-04" db="EMBL/GenBank/DDBJ databases">
        <authorList>
            <person name="Varghese N."/>
            <person name="Submissions S."/>
        </authorList>
    </citation>
    <scope>NUCLEOTIDE SEQUENCE [LARGE SCALE GENOMIC DNA]</scope>
    <source>
        <strain evidence="2">NIO-1021</strain>
    </source>
</reference>
<dbReference type="EMBL" id="FXAC01000006">
    <property type="protein sequence ID" value="SMF03008.1"/>
    <property type="molecule type" value="Genomic_DNA"/>
</dbReference>
<evidence type="ECO:0000313" key="2">
    <source>
        <dbReference type="Proteomes" id="UP000192929"/>
    </source>
</evidence>
<proteinExistence type="predicted"/>
<keyword evidence="2" id="KW-1185">Reference proteome</keyword>
<sequence length="156" mass="16561">MSTPSSPADPSPADIADPEHPVVLEATAAVPGETTSRVGFTGPAEALLQELWEQHGPLMFHQSGGCCDGSSPMCFPAGEFRTGAADVLLGTARLPSPTGEDLGGLEFWISAEQFEYWRHTRLVIDAVPGRGGGFSLEAPTGRRFLTRSELCGIEVY</sequence>
<dbReference type="Pfam" id="PF05610">
    <property type="entry name" value="DUF779"/>
    <property type="match status" value="1"/>
</dbReference>
<accession>A0A1X7CTM0</accession>
<organism evidence="1 2">
    <name type="scientific">Kocuria marina subsp. indica</name>
    <dbReference type="NCBI Taxonomy" id="1049583"/>
    <lineage>
        <taxon>Bacteria</taxon>
        <taxon>Bacillati</taxon>
        <taxon>Actinomycetota</taxon>
        <taxon>Actinomycetes</taxon>
        <taxon>Micrococcales</taxon>
        <taxon>Micrococcaceae</taxon>
        <taxon>Kocuria</taxon>
    </lineage>
</organism>
<evidence type="ECO:0000313" key="1">
    <source>
        <dbReference type="EMBL" id="SMF03008.1"/>
    </source>
</evidence>
<dbReference type="Proteomes" id="UP000192929">
    <property type="component" value="Unassembled WGS sequence"/>
</dbReference>
<dbReference type="InterPro" id="IPR008497">
    <property type="entry name" value="DUF779"/>
</dbReference>
<evidence type="ECO:0008006" key="3">
    <source>
        <dbReference type="Google" id="ProtNLM"/>
    </source>
</evidence>
<protein>
    <recommendedName>
        <fullName evidence="3">DUF779 domain-containing protein</fullName>
    </recommendedName>
</protein>